<organism evidence="2 3">
    <name type="scientific">Sphingosinicella soli</name>
    <dbReference type="NCBI Taxonomy" id="333708"/>
    <lineage>
        <taxon>Bacteria</taxon>
        <taxon>Pseudomonadati</taxon>
        <taxon>Pseudomonadota</taxon>
        <taxon>Alphaproteobacteria</taxon>
        <taxon>Sphingomonadales</taxon>
        <taxon>Sphingosinicellaceae</taxon>
        <taxon>Sphingosinicella</taxon>
    </lineage>
</organism>
<reference evidence="2 3" key="1">
    <citation type="submission" date="2020-08" db="EMBL/GenBank/DDBJ databases">
        <title>Genomic Encyclopedia of Type Strains, Phase IV (KMG-IV): sequencing the most valuable type-strain genomes for metagenomic binning, comparative biology and taxonomic classification.</title>
        <authorList>
            <person name="Goeker M."/>
        </authorList>
    </citation>
    <scope>NUCLEOTIDE SEQUENCE [LARGE SCALE GENOMIC DNA]</scope>
    <source>
        <strain evidence="2 3">DSM 17328</strain>
    </source>
</reference>
<dbReference type="Pfam" id="PF12146">
    <property type="entry name" value="Hydrolase_4"/>
    <property type="match status" value="1"/>
</dbReference>
<dbReference type="EMBL" id="JACHNZ010000004">
    <property type="protein sequence ID" value="MBB4631005.1"/>
    <property type="molecule type" value="Genomic_DNA"/>
</dbReference>
<evidence type="ECO:0000313" key="2">
    <source>
        <dbReference type="EMBL" id="MBB4631005.1"/>
    </source>
</evidence>
<dbReference type="SUPFAM" id="SSF53474">
    <property type="entry name" value="alpha/beta-Hydrolases"/>
    <property type="match status" value="1"/>
</dbReference>
<dbReference type="AlphaFoldDB" id="A0A7W7B111"/>
<dbReference type="InterPro" id="IPR051044">
    <property type="entry name" value="MAG_DAG_Lipase"/>
</dbReference>
<dbReference type="PANTHER" id="PTHR11614">
    <property type="entry name" value="PHOSPHOLIPASE-RELATED"/>
    <property type="match status" value="1"/>
</dbReference>
<keyword evidence="2" id="KW-0378">Hydrolase</keyword>
<dbReference type="GO" id="GO:0004622">
    <property type="term" value="F:phosphatidylcholine lysophospholipase activity"/>
    <property type="evidence" value="ECO:0007669"/>
    <property type="project" value="UniProtKB-EC"/>
</dbReference>
<comment type="caution">
    <text evidence="2">The sequence shown here is derived from an EMBL/GenBank/DDBJ whole genome shotgun (WGS) entry which is preliminary data.</text>
</comment>
<protein>
    <submittedName>
        <fullName evidence="2">Lysophospholipase</fullName>
        <ecNumber evidence="2">3.1.1.5</ecNumber>
    </submittedName>
</protein>
<dbReference type="InterPro" id="IPR022742">
    <property type="entry name" value="Hydrolase_4"/>
</dbReference>
<accession>A0A7W7B111</accession>
<dbReference type="EC" id="3.1.1.5" evidence="2"/>
<evidence type="ECO:0000313" key="3">
    <source>
        <dbReference type="Proteomes" id="UP000566324"/>
    </source>
</evidence>
<feature type="domain" description="Serine aminopeptidase S33" evidence="1">
    <location>
        <begin position="46"/>
        <end position="296"/>
    </location>
</feature>
<name>A0A7W7B111_9SPHN</name>
<gene>
    <name evidence="2" type="ORF">GGQ98_000610</name>
</gene>
<dbReference type="Gene3D" id="3.40.50.1820">
    <property type="entry name" value="alpha/beta hydrolase"/>
    <property type="match status" value="1"/>
</dbReference>
<proteinExistence type="predicted"/>
<evidence type="ECO:0000259" key="1">
    <source>
        <dbReference type="Pfam" id="PF12146"/>
    </source>
</evidence>
<keyword evidence="3" id="KW-1185">Reference proteome</keyword>
<sequence length="313" mass="34115">MTPNPPHDDALIRRRSLPPGARCADWTAADGWRIRTVMWPPAPGKPSILFLNGRADFIEKYSESYWHWRSRGYGLMTFDWRGQGASGRFPAGAGNSFDAWLADLDGLADSAAECLSGPLVLAAHSMGGHLALRHLAAGGTRHYRRAVLFAPMAGIAAHGIPQRVLAWLARARVQAGAGDTYPPLQGPYGERTRSVRRQRILTGDPARFADEAWWIDKDPQLAFGGASWRWLFEASASCDKLAARGVPEAIKLPIDVFIGENEQLVDAAAARRLVQRLPQGRLHVIAGAAHELLRERSPVQDSVLAAVDGLVGL</sequence>
<dbReference type="Proteomes" id="UP000566324">
    <property type="component" value="Unassembled WGS sequence"/>
</dbReference>
<dbReference type="RefSeq" id="WP_184064904.1">
    <property type="nucleotide sequence ID" value="NZ_JACHNZ010000004.1"/>
</dbReference>
<dbReference type="InterPro" id="IPR029058">
    <property type="entry name" value="AB_hydrolase_fold"/>
</dbReference>